<proteinExistence type="predicted"/>
<accession>A0ABW0P9F4</accession>
<name>A0ABW0P9F4_9HYPH</name>
<keyword evidence="3" id="KW-1185">Reference proteome</keyword>
<reference evidence="3" key="1">
    <citation type="journal article" date="2019" name="Int. J. Syst. Evol. Microbiol.">
        <title>The Global Catalogue of Microorganisms (GCM) 10K type strain sequencing project: providing services to taxonomists for standard genome sequencing and annotation.</title>
        <authorList>
            <consortium name="The Broad Institute Genomics Platform"/>
            <consortium name="The Broad Institute Genome Sequencing Center for Infectious Disease"/>
            <person name="Wu L."/>
            <person name="Ma J."/>
        </authorList>
    </citation>
    <scope>NUCLEOTIDE SEQUENCE [LARGE SCALE GENOMIC DNA]</scope>
    <source>
        <strain evidence="3">CCUG 43117</strain>
    </source>
</reference>
<evidence type="ECO:0000313" key="2">
    <source>
        <dbReference type="EMBL" id="MFC5509285.1"/>
    </source>
</evidence>
<organism evidence="2 3">
    <name type="scientific">Bosea massiliensis</name>
    <dbReference type="NCBI Taxonomy" id="151419"/>
    <lineage>
        <taxon>Bacteria</taxon>
        <taxon>Pseudomonadati</taxon>
        <taxon>Pseudomonadota</taxon>
        <taxon>Alphaproteobacteria</taxon>
        <taxon>Hyphomicrobiales</taxon>
        <taxon>Boseaceae</taxon>
        <taxon>Bosea</taxon>
    </lineage>
</organism>
<feature type="transmembrane region" description="Helical" evidence="1">
    <location>
        <begin position="56"/>
        <end position="78"/>
    </location>
</feature>
<sequence length="80" mass="8785">MALAFDTLGYAKALRDRGIKAADAEAMAEAARDFIMREIATREDLRQALETQTLRLTVRMGAMMGATAGLLFAALRFLPH</sequence>
<keyword evidence="1" id="KW-0472">Membrane</keyword>
<evidence type="ECO:0000313" key="3">
    <source>
        <dbReference type="Proteomes" id="UP001596060"/>
    </source>
</evidence>
<gene>
    <name evidence="2" type="ORF">ACFPN9_29150</name>
</gene>
<dbReference type="RefSeq" id="WP_377818040.1">
    <property type="nucleotide sequence ID" value="NZ_JBHSLU010000161.1"/>
</dbReference>
<keyword evidence="1" id="KW-0812">Transmembrane</keyword>
<evidence type="ECO:0008006" key="4">
    <source>
        <dbReference type="Google" id="ProtNLM"/>
    </source>
</evidence>
<keyword evidence="1" id="KW-1133">Transmembrane helix</keyword>
<evidence type="ECO:0000256" key="1">
    <source>
        <dbReference type="SAM" id="Phobius"/>
    </source>
</evidence>
<protein>
    <recommendedName>
        <fullName evidence="4">DUF1640 domain-containing protein</fullName>
    </recommendedName>
</protein>
<dbReference type="Proteomes" id="UP001596060">
    <property type="component" value="Unassembled WGS sequence"/>
</dbReference>
<comment type="caution">
    <text evidence="2">The sequence shown here is derived from an EMBL/GenBank/DDBJ whole genome shotgun (WGS) entry which is preliminary data.</text>
</comment>
<dbReference type="EMBL" id="JBHSLU010000161">
    <property type="protein sequence ID" value="MFC5509285.1"/>
    <property type="molecule type" value="Genomic_DNA"/>
</dbReference>